<reference evidence="2" key="1">
    <citation type="submission" date="2021-06" db="EMBL/GenBank/DDBJ databases">
        <title>Complete genome sequence of Stenotrophomonas maltophilia phage Philippe.</title>
        <authorList>
            <person name="Vallavanatt I."/>
            <person name="Bartz M."/>
            <person name="Clark J."/>
            <person name="Burrowes B."/>
            <person name="Liu M."/>
            <person name="Gill J."/>
        </authorList>
    </citation>
    <scope>NUCLEOTIDE SEQUENCE</scope>
</reference>
<keyword evidence="1" id="KW-1133">Transmembrane helix</keyword>
<dbReference type="Proteomes" id="UP000827261">
    <property type="component" value="Segment"/>
</dbReference>
<dbReference type="EMBL" id="MZ326861">
    <property type="protein sequence ID" value="QYW02292.1"/>
    <property type="molecule type" value="Genomic_DNA"/>
</dbReference>
<protein>
    <submittedName>
        <fullName evidence="2">Membrane protein</fullName>
    </submittedName>
</protein>
<evidence type="ECO:0000313" key="2">
    <source>
        <dbReference type="EMBL" id="QYW02292.1"/>
    </source>
</evidence>
<keyword evidence="3" id="KW-1185">Reference proteome</keyword>
<evidence type="ECO:0000313" key="3">
    <source>
        <dbReference type="Proteomes" id="UP000827261"/>
    </source>
</evidence>
<name>A0AAE8BIK0_9CAUD</name>
<keyword evidence="1" id="KW-0812">Transmembrane</keyword>
<accession>A0AAE8BIK0</accession>
<feature type="transmembrane region" description="Helical" evidence="1">
    <location>
        <begin position="31"/>
        <end position="53"/>
    </location>
</feature>
<keyword evidence="1" id="KW-0472">Membrane</keyword>
<gene>
    <name evidence="2" type="ORF">CPT_Philippe_099</name>
</gene>
<organism evidence="2 3">
    <name type="scientific">Stenotrophomonas phage Philippe</name>
    <dbReference type="NCBI Taxonomy" id="2859655"/>
    <lineage>
        <taxon>Viruses</taxon>
        <taxon>Duplodnaviria</taxon>
        <taxon>Heunggongvirae</taxon>
        <taxon>Uroviricota</taxon>
        <taxon>Caudoviricetes</taxon>
        <taxon>Schitoviridae</taxon>
        <taxon>Philippevirus</taxon>
        <taxon>Philippevirus philippe</taxon>
    </lineage>
</organism>
<evidence type="ECO:0000256" key="1">
    <source>
        <dbReference type="SAM" id="Phobius"/>
    </source>
</evidence>
<sequence>MRDEYSLKLMNAESQNELTQAHVLRVKMETIWMAAKCLGLCATVIVGSIYVLVK</sequence>
<proteinExistence type="predicted"/>